<comment type="subcellular location">
    <subcellularLocation>
        <location evidence="1">Secreted</location>
    </subcellularLocation>
</comment>
<evidence type="ECO:0000256" key="1">
    <source>
        <dbReference type="ARBA" id="ARBA00004613"/>
    </source>
</evidence>
<dbReference type="PANTHER" id="PTHR16655">
    <property type="entry name" value="COCAINE AND AMPHETAMINE REGULATED TRANSCRIPT PROTEIN"/>
    <property type="match status" value="1"/>
</dbReference>
<keyword evidence="4" id="KW-1015">Disulfide bond</keyword>
<dbReference type="InterPro" id="IPR009106">
    <property type="entry name" value="CART"/>
</dbReference>
<dbReference type="GO" id="GO:0032099">
    <property type="term" value="P:negative regulation of appetite"/>
    <property type="evidence" value="ECO:0007669"/>
    <property type="project" value="InterPro"/>
</dbReference>
<organism evidence="6 7">
    <name type="scientific">Chelonoidis abingdonii</name>
    <name type="common">Abingdon island giant tortoise</name>
    <name type="synonym">Testudo abingdonii</name>
    <dbReference type="NCBI Taxonomy" id="106734"/>
    <lineage>
        <taxon>Eukaryota</taxon>
        <taxon>Metazoa</taxon>
        <taxon>Chordata</taxon>
        <taxon>Craniata</taxon>
        <taxon>Vertebrata</taxon>
        <taxon>Euteleostomi</taxon>
        <taxon>Archelosauria</taxon>
        <taxon>Testudinata</taxon>
        <taxon>Testudines</taxon>
        <taxon>Cryptodira</taxon>
        <taxon>Durocryptodira</taxon>
        <taxon>Testudinoidea</taxon>
        <taxon>Testudinidae</taxon>
        <taxon>Chelonoidis</taxon>
    </lineage>
</organism>
<dbReference type="InterPro" id="IPR036722">
    <property type="entry name" value="CART_C_sf"/>
</dbReference>
<name>A0A8C0G785_CHEAB</name>
<protein>
    <recommendedName>
        <fullName evidence="8">Cocaine- and amphetamine-regulated transcript protein</fullName>
    </recommendedName>
</protein>
<dbReference type="GO" id="GO:0007186">
    <property type="term" value="P:G protein-coupled receptor signaling pathway"/>
    <property type="evidence" value="ECO:0007669"/>
    <property type="project" value="InterPro"/>
</dbReference>
<evidence type="ECO:0000256" key="3">
    <source>
        <dbReference type="ARBA" id="ARBA00022525"/>
    </source>
</evidence>
<comment type="similarity">
    <text evidence="2">Belongs to the CART family.</text>
</comment>
<dbReference type="Proteomes" id="UP000694404">
    <property type="component" value="Unplaced"/>
</dbReference>
<keyword evidence="7" id="KW-1185">Reference proteome</keyword>
<dbReference type="OMA" id="PRCKPRE"/>
<dbReference type="GO" id="GO:0008343">
    <property type="term" value="P:adult feeding behavior"/>
    <property type="evidence" value="ECO:0007669"/>
    <property type="project" value="InterPro"/>
</dbReference>
<proteinExistence type="inferred from homology"/>
<dbReference type="GO" id="GO:0043410">
    <property type="term" value="P:positive regulation of MAPK cascade"/>
    <property type="evidence" value="ECO:0007669"/>
    <property type="project" value="InterPro"/>
</dbReference>
<dbReference type="SUPFAM" id="SSF64546">
    <property type="entry name" value="Satiety factor CART (cocaine and amphetamine regulated transcript)"/>
    <property type="match status" value="1"/>
</dbReference>
<reference evidence="6" key="1">
    <citation type="submission" date="2025-08" db="UniProtKB">
        <authorList>
            <consortium name="Ensembl"/>
        </authorList>
    </citation>
    <scope>IDENTIFICATION</scope>
</reference>
<dbReference type="Ensembl" id="ENSCABT00000004900.1">
    <property type="protein sequence ID" value="ENSCABP00000004516.1"/>
    <property type="gene ID" value="ENSCABG00000003390.1"/>
</dbReference>
<feature type="region of interest" description="Disordered" evidence="5">
    <location>
        <begin position="1"/>
        <end position="25"/>
    </location>
</feature>
<dbReference type="GO" id="GO:0005184">
    <property type="term" value="F:neuropeptide hormone activity"/>
    <property type="evidence" value="ECO:0007669"/>
    <property type="project" value="InterPro"/>
</dbReference>
<dbReference type="GO" id="GO:0009267">
    <property type="term" value="P:cellular response to starvation"/>
    <property type="evidence" value="ECO:0007669"/>
    <property type="project" value="InterPro"/>
</dbReference>
<dbReference type="AlphaFoldDB" id="A0A8C0G785"/>
<sequence length="160" mass="17070">MAPKAEIVRRQAGQPRCKPREEETLTGQVETPWGQRHPITAGFLLFPLKRLVLASVTAGWLCLMASPCLQGGIQPLPHRGILLTPETLLPRGFRGPAVTTGGALFPSAACVAQPRPTALPPLSPQCFIGQACAVKKGARIGRLCDCPHGATCNSFLLRCL</sequence>
<dbReference type="Gene3D" id="4.10.40.30">
    <property type="entry name" value="CART, C-terminal domain"/>
    <property type="match status" value="1"/>
</dbReference>
<reference evidence="6" key="2">
    <citation type="submission" date="2025-09" db="UniProtKB">
        <authorList>
            <consortium name="Ensembl"/>
        </authorList>
    </citation>
    <scope>IDENTIFICATION</scope>
</reference>
<dbReference type="Pfam" id="PF06373">
    <property type="entry name" value="CART"/>
    <property type="match status" value="1"/>
</dbReference>
<evidence type="ECO:0000313" key="6">
    <source>
        <dbReference type="Ensembl" id="ENSCABP00000004516.1"/>
    </source>
</evidence>
<accession>A0A8C0G785</accession>
<evidence type="ECO:0000256" key="5">
    <source>
        <dbReference type="SAM" id="MobiDB-lite"/>
    </source>
</evidence>
<evidence type="ECO:0000256" key="4">
    <source>
        <dbReference type="ARBA" id="ARBA00023157"/>
    </source>
</evidence>
<evidence type="ECO:0000256" key="2">
    <source>
        <dbReference type="ARBA" id="ARBA00005294"/>
    </source>
</evidence>
<evidence type="ECO:0000313" key="7">
    <source>
        <dbReference type="Proteomes" id="UP000694404"/>
    </source>
</evidence>
<dbReference type="GO" id="GO:0005615">
    <property type="term" value="C:extracellular space"/>
    <property type="evidence" value="ECO:0007669"/>
    <property type="project" value="InterPro"/>
</dbReference>
<evidence type="ECO:0008006" key="8">
    <source>
        <dbReference type="Google" id="ProtNLM"/>
    </source>
</evidence>
<dbReference type="GeneTree" id="ENSGT00960000188896"/>
<keyword evidence="3" id="KW-0964">Secreted</keyword>